<dbReference type="EMBL" id="BPTR01000001">
    <property type="protein sequence ID" value="GJG28510.1"/>
    <property type="molecule type" value="Genomic_DNA"/>
</dbReference>
<reference evidence="2" key="1">
    <citation type="submission" date="2021-08" db="EMBL/GenBank/DDBJ databases">
        <title>Prevotella lacticifex sp. nov., isolated from rumen of cow.</title>
        <authorList>
            <person name="Shinkai T."/>
            <person name="Ikeyama N."/>
            <person name="Kumagai M."/>
            <person name="Ohmori H."/>
            <person name="Sakamoto M."/>
            <person name="Ohkuma M."/>
            <person name="Mitsumori M."/>
        </authorList>
    </citation>
    <scope>NUCLEOTIDE SEQUENCE</scope>
    <source>
        <strain evidence="2">DSM 11371</strain>
    </source>
</reference>
<gene>
    <name evidence="2" type="ORF">PRRU23_22100</name>
</gene>
<feature type="transmembrane region" description="Helical" evidence="1">
    <location>
        <begin position="110"/>
        <end position="129"/>
    </location>
</feature>
<dbReference type="Proteomes" id="UP000887043">
    <property type="component" value="Unassembled WGS sequence"/>
</dbReference>
<name>A0AA37MDX0_SEGBR</name>
<keyword evidence="1" id="KW-0812">Transmembrane</keyword>
<sequence length="133" mass="16401">MMEFYYIIHYVIYRYYRKNLESRTMSMGRACSILMVLFFFIILNIDYFVCLLLETPLHVDKPVAWVYIVLWAIFEYMIFFRNDIYREIFNEYDRLRDEPEMIAKCKQAKIFNYSLLVIDILLLIIVDYINNHK</sequence>
<comment type="caution">
    <text evidence="2">The sequence shown here is derived from an EMBL/GenBank/DDBJ whole genome shotgun (WGS) entry which is preliminary data.</text>
</comment>
<keyword evidence="1" id="KW-1133">Transmembrane helix</keyword>
<evidence type="ECO:0000256" key="1">
    <source>
        <dbReference type="SAM" id="Phobius"/>
    </source>
</evidence>
<proteinExistence type="predicted"/>
<evidence type="ECO:0000313" key="3">
    <source>
        <dbReference type="Proteomes" id="UP000887043"/>
    </source>
</evidence>
<organism evidence="2 3">
    <name type="scientific">Segatella bryantii</name>
    <name type="common">Prevotella bryantii</name>
    <dbReference type="NCBI Taxonomy" id="77095"/>
    <lineage>
        <taxon>Bacteria</taxon>
        <taxon>Pseudomonadati</taxon>
        <taxon>Bacteroidota</taxon>
        <taxon>Bacteroidia</taxon>
        <taxon>Bacteroidales</taxon>
        <taxon>Prevotellaceae</taxon>
        <taxon>Segatella</taxon>
    </lineage>
</organism>
<evidence type="ECO:0000313" key="2">
    <source>
        <dbReference type="EMBL" id="GJG28510.1"/>
    </source>
</evidence>
<keyword evidence="1" id="KW-0472">Membrane</keyword>
<feature type="transmembrane region" description="Helical" evidence="1">
    <location>
        <begin position="26"/>
        <end position="43"/>
    </location>
</feature>
<protein>
    <submittedName>
        <fullName evidence="2">Uncharacterized protein</fullName>
    </submittedName>
</protein>
<dbReference type="AlphaFoldDB" id="A0AA37MDX0"/>
<accession>A0AA37MDX0</accession>
<feature type="transmembrane region" description="Helical" evidence="1">
    <location>
        <begin position="63"/>
        <end position="80"/>
    </location>
</feature>